<evidence type="ECO:0000313" key="1">
    <source>
        <dbReference type="EMBL" id="KAG6770161.1"/>
    </source>
</evidence>
<gene>
    <name evidence="1" type="ORF">POTOM_025833</name>
</gene>
<organism evidence="1 2">
    <name type="scientific">Populus tomentosa</name>
    <name type="common">Chinese white poplar</name>
    <dbReference type="NCBI Taxonomy" id="118781"/>
    <lineage>
        <taxon>Eukaryota</taxon>
        <taxon>Viridiplantae</taxon>
        <taxon>Streptophyta</taxon>
        <taxon>Embryophyta</taxon>
        <taxon>Tracheophyta</taxon>
        <taxon>Spermatophyta</taxon>
        <taxon>Magnoliopsida</taxon>
        <taxon>eudicotyledons</taxon>
        <taxon>Gunneridae</taxon>
        <taxon>Pentapetalae</taxon>
        <taxon>rosids</taxon>
        <taxon>fabids</taxon>
        <taxon>Malpighiales</taxon>
        <taxon>Salicaceae</taxon>
        <taxon>Saliceae</taxon>
        <taxon>Populus</taxon>
    </lineage>
</organism>
<dbReference type="Proteomes" id="UP000886885">
    <property type="component" value="Chromosome 6D"/>
</dbReference>
<keyword evidence="2" id="KW-1185">Reference proteome</keyword>
<comment type="caution">
    <text evidence="1">The sequence shown here is derived from an EMBL/GenBank/DDBJ whole genome shotgun (WGS) entry which is preliminary data.</text>
</comment>
<protein>
    <submittedName>
        <fullName evidence="1">Uncharacterized protein</fullName>
    </submittedName>
</protein>
<sequence>MNVVEQDSKSDIGDMLSVSSRNIKIKMFDDAIRTLYDVRHIPNLRKTQISLGTLDCVGFNFKSEGGVLKVSENAITVMKGPYSLV</sequence>
<name>A0A8X7ZIQ5_POPTO</name>
<accession>A0A8X7ZIQ5</accession>
<proteinExistence type="predicted"/>
<dbReference type="OrthoDB" id="1742531at2759"/>
<evidence type="ECO:0000313" key="2">
    <source>
        <dbReference type="Proteomes" id="UP000886885"/>
    </source>
</evidence>
<dbReference type="AlphaFoldDB" id="A0A8X7ZIQ5"/>
<dbReference type="EMBL" id="JAAWWB010000012">
    <property type="protein sequence ID" value="KAG6770161.1"/>
    <property type="molecule type" value="Genomic_DNA"/>
</dbReference>
<reference evidence="1" key="1">
    <citation type="journal article" date="2020" name="bioRxiv">
        <title>Hybrid origin of Populus tomentosa Carr. identified through genome sequencing and phylogenomic analysis.</title>
        <authorList>
            <person name="An X."/>
            <person name="Gao K."/>
            <person name="Chen Z."/>
            <person name="Li J."/>
            <person name="Yang X."/>
            <person name="Yang X."/>
            <person name="Zhou J."/>
            <person name="Guo T."/>
            <person name="Zhao T."/>
            <person name="Huang S."/>
            <person name="Miao D."/>
            <person name="Khan W.U."/>
            <person name="Rao P."/>
            <person name="Ye M."/>
            <person name="Lei B."/>
            <person name="Liao W."/>
            <person name="Wang J."/>
            <person name="Ji L."/>
            <person name="Li Y."/>
            <person name="Guo B."/>
            <person name="Mustafa N.S."/>
            <person name="Li S."/>
            <person name="Yun Q."/>
            <person name="Keller S.R."/>
            <person name="Mao J."/>
            <person name="Zhang R."/>
            <person name="Strauss S.H."/>
        </authorList>
    </citation>
    <scope>NUCLEOTIDE SEQUENCE</scope>
    <source>
        <strain evidence="1">GM15</strain>
        <tissue evidence="1">Leaf</tissue>
    </source>
</reference>